<dbReference type="Gene3D" id="1.10.357.10">
    <property type="entry name" value="Tetracycline Repressor, domain 2"/>
    <property type="match status" value="1"/>
</dbReference>
<dbReference type="InterPro" id="IPR009057">
    <property type="entry name" value="Homeodomain-like_sf"/>
</dbReference>
<evidence type="ECO:0000256" key="4">
    <source>
        <dbReference type="PROSITE-ProRule" id="PRU00335"/>
    </source>
</evidence>
<evidence type="ECO:0000256" key="3">
    <source>
        <dbReference type="ARBA" id="ARBA00023163"/>
    </source>
</evidence>
<dbReference type="Pfam" id="PF00440">
    <property type="entry name" value="TetR_N"/>
    <property type="match status" value="1"/>
</dbReference>
<dbReference type="Pfam" id="PF16925">
    <property type="entry name" value="TetR_C_13"/>
    <property type="match status" value="1"/>
</dbReference>
<dbReference type="EMBL" id="CP014859">
    <property type="protein sequence ID" value="AOS64693.1"/>
    <property type="molecule type" value="Genomic_DNA"/>
</dbReference>
<dbReference type="InterPro" id="IPR011075">
    <property type="entry name" value="TetR_C"/>
</dbReference>
<evidence type="ECO:0000256" key="2">
    <source>
        <dbReference type="ARBA" id="ARBA00023125"/>
    </source>
</evidence>
<gene>
    <name evidence="6" type="ORF">TL08_19510</name>
</gene>
<sequence>MPRPRKFDEQAVLAAAQALFWRKGYADTSIQDLTEATGLRPQSLYGAFGNKHELFLRILDDYRAWQSSELEAALAANPSPWNGLLQAVTFDSSESLALPPQGCLMASSVSALSAKDEQVRQRAIESFDQALALFTRQIIRAQECGEVNDDLDAEQAARTLISIRFGIEALHKSGIDEAELRRVKTAAVQMIERSVAR</sequence>
<dbReference type="Proteomes" id="UP000095210">
    <property type="component" value="Chromosome"/>
</dbReference>
<proteinExistence type="predicted"/>
<dbReference type="GO" id="GO:0003677">
    <property type="term" value="F:DNA binding"/>
    <property type="evidence" value="ECO:0007669"/>
    <property type="project" value="UniProtKB-UniRule"/>
</dbReference>
<keyword evidence="1" id="KW-0805">Transcription regulation</keyword>
<dbReference type="KEGG" id="ahm:TL08_19510"/>
<organism evidence="6 7">
    <name type="scientific">Actinoalloteichus hymeniacidonis</name>
    <dbReference type="NCBI Taxonomy" id="340345"/>
    <lineage>
        <taxon>Bacteria</taxon>
        <taxon>Bacillati</taxon>
        <taxon>Actinomycetota</taxon>
        <taxon>Actinomycetes</taxon>
        <taxon>Pseudonocardiales</taxon>
        <taxon>Pseudonocardiaceae</taxon>
        <taxon>Actinoalloteichus</taxon>
    </lineage>
</organism>
<accession>A0AAC9MYT5</accession>
<dbReference type="SUPFAM" id="SSF48498">
    <property type="entry name" value="Tetracyclin repressor-like, C-terminal domain"/>
    <property type="match status" value="1"/>
</dbReference>
<dbReference type="InterPro" id="IPR036271">
    <property type="entry name" value="Tet_transcr_reg_TetR-rel_C_sf"/>
</dbReference>
<feature type="domain" description="HTH tetR-type" evidence="5">
    <location>
        <begin position="6"/>
        <end position="66"/>
    </location>
</feature>
<name>A0AAC9MYT5_9PSEU</name>
<evidence type="ECO:0000256" key="1">
    <source>
        <dbReference type="ARBA" id="ARBA00023015"/>
    </source>
</evidence>
<dbReference type="PANTHER" id="PTHR47506:SF1">
    <property type="entry name" value="HTH-TYPE TRANSCRIPTIONAL REGULATOR YJDC"/>
    <property type="match status" value="1"/>
</dbReference>
<reference evidence="7" key="1">
    <citation type="submission" date="2016-03" db="EMBL/GenBank/DDBJ databases">
        <title>Complete genome sequence of the type strain Actinoalloteichus hymeniacidonis DSM 45092.</title>
        <authorList>
            <person name="Schaffert L."/>
            <person name="Albersmeier A."/>
            <person name="Winkler A."/>
            <person name="Kalinowski J."/>
            <person name="Zotchev S."/>
            <person name="Ruckert C."/>
        </authorList>
    </citation>
    <scope>NUCLEOTIDE SEQUENCE [LARGE SCALE GENOMIC DNA]</scope>
    <source>
        <strain evidence="7">HPA177(T) (DSM 45092(T))</strain>
    </source>
</reference>
<evidence type="ECO:0000259" key="5">
    <source>
        <dbReference type="PROSITE" id="PS50977"/>
    </source>
</evidence>
<dbReference type="PROSITE" id="PS50977">
    <property type="entry name" value="HTH_TETR_2"/>
    <property type="match status" value="1"/>
</dbReference>
<dbReference type="InterPro" id="IPR001647">
    <property type="entry name" value="HTH_TetR"/>
</dbReference>
<dbReference type="PANTHER" id="PTHR47506">
    <property type="entry name" value="TRANSCRIPTIONAL REGULATORY PROTEIN"/>
    <property type="match status" value="1"/>
</dbReference>
<keyword evidence="7" id="KW-1185">Reference proteome</keyword>
<evidence type="ECO:0000313" key="6">
    <source>
        <dbReference type="EMBL" id="AOS64693.1"/>
    </source>
</evidence>
<dbReference type="PRINTS" id="PR00455">
    <property type="entry name" value="HTHTETR"/>
</dbReference>
<keyword evidence="3" id="KW-0804">Transcription</keyword>
<dbReference type="AlphaFoldDB" id="A0AAC9MYT5"/>
<protein>
    <submittedName>
        <fullName evidence="6">Transcriptional regulator, TetR family</fullName>
    </submittedName>
</protein>
<dbReference type="Gene3D" id="1.10.10.60">
    <property type="entry name" value="Homeodomain-like"/>
    <property type="match status" value="1"/>
</dbReference>
<dbReference type="RefSeq" id="WP_069850963.1">
    <property type="nucleotide sequence ID" value="NZ_CP014859.1"/>
</dbReference>
<dbReference type="SUPFAM" id="SSF46689">
    <property type="entry name" value="Homeodomain-like"/>
    <property type="match status" value="1"/>
</dbReference>
<evidence type="ECO:0000313" key="7">
    <source>
        <dbReference type="Proteomes" id="UP000095210"/>
    </source>
</evidence>
<feature type="DNA-binding region" description="H-T-H motif" evidence="4">
    <location>
        <begin position="29"/>
        <end position="48"/>
    </location>
</feature>
<keyword evidence="2 4" id="KW-0238">DNA-binding</keyword>